<organism evidence="1 2">
    <name type="scientific">Cervus elaphus hippelaphus</name>
    <name type="common">European red deer</name>
    <dbReference type="NCBI Taxonomy" id="46360"/>
    <lineage>
        <taxon>Eukaryota</taxon>
        <taxon>Metazoa</taxon>
        <taxon>Chordata</taxon>
        <taxon>Craniata</taxon>
        <taxon>Vertebrata</taxon>
        <taxon>Euteleostomi</taxon>
        <taxon>Mammalia</taxon>
        <taxon>Eutheria</taxon>
        <taxon>Laurasiatheria</taxon>
        <taxon>Artiodactyla</taxon>
        <taxon>Ruminantia</taxon>
        <taxon>Pecora</taxon>
        <taxon>Cervidae</taxon>
        <taxon>Cervinae</taxon>
        <taxon>Cervus</taxon>
    </lineage>
</organism>
<proteinExistence type="predicted"/>
<accession>A0A212CXD8</accession>
<gene>
    <name evidence="1" type="ORF">Celaphus_00005319</name>
</gene>
<reference evidence="1 2" key="1">
    <citation type="journal article" date="2018" name="Mol. Genet. Genomics">
        <title>The red deer Cervus elaphus genome CerEla1.0: sequencing, annotating, genes, and chromosomes.</title>
        <authorList>
            <person name="Bana N.A."/>
            <person name="Nyiri A."/>
            <person name="Nagy J."/>
            <person name="Frank K."/>
            <person name="Nagy T."/>
            <person name="Steger V."/>
            <person name="Schiller M."/>
            <person name="Lakatos P."/>
            <person name="Sugar L."/>
            <person name="Horn P."/>
            <person name="Barta E."/>
            <person name="Orosz L."/>
        </authorList>
    </citation>
    <scope>NUCLEOTIDE SEQUENCE [LARGE SCALE GENOMIC DNA]</scope>
    <source>
        <strain evidence="1">Hungarian</strain>
    </source>
</reference>
<evidence type="ECO:0000313" key="2">
    <source>
        <dbReference type="Proteomes" id="UP000242450"/>
    </source>
</evidence>
<dbReference type="AlphaFoldDB" id="A0A212CXD8"/>
<sequence>MDGHSGFHGGFGNIWGQSRAQGMASSHQAGQPGQGHEDKSLEEVYVFFLPIREYVIIDIFLVRQGFEDYAFIKADLCWPAEQGLGICPQWGHNHMWVSSAPGKQPLLSMRPSSSPSCPSSCSEATGVTNKISKLDTVSCKLSHPNLWKEIVFTKSLYQEFTDHLVKTHT</sequence>
<evidence type="ECO:0000313" key="1">
    <source>
        <dbReference type="EMBL" id="OWK10658.1"/>
    </source>
</evidence>
<dbReference type="Proteomes" id="UP000242450">
    <property type="component" value="Chromosome 11"/>
</dbReference>
<comment type="caution">
    <text evidence="1">The sequence shown here is derived from an EMBL/GenBank/DDBJ whole genome shotgun (WGS) entry which is preliminary data.</text>
</comment>
<dbReference type="EMBL" id="MKHE01000011">
    <property type="protein sequence ID" value="OWK10658.1"/>
    <property type="molecule type" value="Genomic_DNA"/>
</dbReference>
<protein>
    <submittedName>
        <fullName evidence="1">Uncharacterized protein</fullName>
    </submittedName>
</protein>
<name>A0A212CXD8_CEREH</name>
<keyword evidence="2" id="KW-1185">Reference proteome</keyword>